<evidence type="ECO:0000313" key="2">
    <source>
        <dbReference type="Proteomes" id="UP001631969"/>
    </source>
</evidence>
<organism evidence="1 2">
    <name type="scientific">Paenibacillus mesotrionivorans</name>
    <dbReference type="NCBI Taxonomy" id="3160968"/>
    <lineage>
        <taxon>Bacteria</taxon>
        <taxon>Bacillati</taxon>
        <taxon>Bacillota</taxon>
        <taxon>Bacilli</taxon>
        <taxon>Bacillales</taxon>
        <taxon>Paenibacillaceae</taxon>
        <taxon>Paenibacillus</taxon>
    </lineage>
</organism>
<comment type="caution">
    <text evidence="1">The sequence shown here is derived from an EMBL/GenBank/DDBJ whole genome shotgun (WGS) entry which is preliminary data.</text>
</comment>
<evidence type="ECO:0000313" key="1">
    <source>
        <dbReference type="EMBL" id="MFM9331821.1"/>
    </source>
</evidence>
<accession>A0ACC7P427</accession>
<protein>
    <submittedName>
        <fullName evidence="1">Helix-turn-helix domain-containing protein</fullName>
    </submittedName>
</protein>
<proteinExistence type="predicted"/>
<keyword evidence="2" id="KW-1185">Reference proteome</keyword>
<reference evidence="1" key="1">
    <citation type="submission" date="2024-12" db="EMBL/GenBank/DDBJ databases">
        <authorList>
            <person name="Wu N."/>
        </authorList>
    </citation>
    <scope>NUCLEOTIDE SEQUENCE</scope>
    <source>
        <strain evidence="1">P15</strain>
    </source>
</reference>
<sequence length="769" mass="89812">MGKSNFLTKMTVFSFVLCIVPVMIIGFSSYLNASREIKKQVNQSQHQILSQMSSNVEQTLQTVKHAMNQLVDSSAMSRVFGSALTEQDFIQYQDLRKEMLNTQNFYTNLEDVVIVNLEQNWMMKNSGFYQFDKYLHYSQISNQMLLLNNSSWVLNNTLWFYSEMKANVDVCPYTISLVQKLPSYSSYKTGMAFANISSCAMPSIINYTPRQSETVMILDDQDRIVYHNDPGMIGQYARSTGFIPNTMVLQGKSGQYQTEVDKKDYTATYLRSDMNNWVYVSIISIDSLTKEAVKIRNITIATVIALLAVFMTLAWFFSRRMYTPIQKLVRQTTGNIVMSAKDNEFDIISNSFQDLFTSKTRLEQESFRYLQQARDFFLIRLFQGTMRKQDILEKMEQFGYLSKIKDWNPYSVLVVQIDTLDETHYRKEDIDLLLFAVQNMIEELVPEEYRLAPVVFDSTVSLIVGRSDLPVEEFNTWIYGLTESIQQMVLSILKLTVSIGISLPFTDLKNTHVAFREGLEALKHRIHLGVGVIIHYAHMNRGLPQQNLDYPWLTESELFDAIRLADEEKARHLLQRLMTVIFKHEMTPQEYQVPINKLLNNTLVMIQESGVRLNQLIEGGESLYEELQKLPLAKEIEDWFWSRIIHPLILLFQERQISQYQNISDIILDRIHREYDKPLTIEGLAAELHYNANYLSSVFRNQTGQTFSDYLSAFRFTMAKKWLIETDMTVKEISERLQYQNSQNFIRSFRKQEEMTPGQYRELHRKMYT</sequence>
<gene>
    <name evidence="1" type="ORF">ACI1P1_26335</name>
</gene>
<dbReference type="Proteomes" id="UP001631969">
    <property type="component" value="Unassembled WGS sequence"/>
</dbReference>
<dbReference type="EMBL" id="JBJURJ010000022">
    <property type="protein sequence ID" value="MFM9331821.1"/>
    <property type="molecule type" value="Genomic_DNA"/>
</dbReference>
<name>A0ACC7P427_9BACL</name>